<dbReference type="RefSeq" id="WP_116034463.1">
    <property type="nucleotide sequence ID" value="NZ_JBHLVV010000025.1"/>
</dbReference>
<sequence length="79" mass="9484">MLQSSKLHPDFSKIPRFLFWDTNFDEIDWKNKYVAVIKRVFERGDEEAKIEIEKFYGKELIKSVLNSKSTKPMHLHINK</sequence>
<dbReference type="Pfam" id="PF21956">
    <property type="entry name" value="DUF6922"/>
    <property type="match status" value="1"/>
</dbReference>
<dbReference type="AlphaFoldDB" id="A0A3D9CYS7"/>
<reference evidence="2 3" key="1">
    <citation type="journal article" date="2006" name="Int. J. Syst. Evol. Microbiol.">
        <title>Chryseobacterium hispanicum sp. nov., isolated from the drinking water distribution system of Sevilla, Spain.</title>
        <authorList>
            <person name="Gallego V."/>
            <person name="Garcia M.T."/>
            <person name="Ventosa A."/>
        </authorList>
    </citation>
    <scope>NUCLEOTIDE SEQUENCE [LARGE SCALE GENOMIC DNA]</scope>
    <source>
        <strain evidence="2 3">KCTC 22104</strain>
    </source>
</reference>
<dbReference type="OrthoDB" id="1364214at2"/>
<evidence type="ECO:0000313" key="3">
    <source>
        <dbReference type="Proteomes" id="UP000256326"/>
    </source>
</evidence>
<comment type="caution">
    <text evidence="2">The sequence shown here is derived from an EMBL/GenBank/DDBJ whole genome shotgun (WGS) entry which is preliminary data.</text>
</comment>
<organism evidence="2 3">
    <name type="scientific">Epilithonimonas hispanica</name>
    <dbReference type="NCBI Taxonomy" id="358687"/>
    <lineage>
        <taxon>Bacteria</taxon>
        <taxon>Pseudomonadati</taxon>
        <taxon>Bacteroidota</taxon>
        <taxon>Flavobacteriia</taxon>
        <taxon>Flavobacteriales</taxon>
        <taxon>Weeksellaceae</taxon>
        <taxon>Chryseobacterium group</taxon>
        <taxon>Epilithonimonas</taxon>
    </lineage>
</organism>
<gene>
    <name evidence="2" type="ORF">DRF58_08015</name>
</gene>
<protein>
    <recommendedName>
        <fullName evidence="1">DUF6922 domain-containing protein</fullName>
    </recommendedName>
</protein>
<proteinExistence type="predicted"/>
<name>A0A3D9CYS7_9FLAO</name>
<feature type="domain" description="DUF6922" evidence="1">
    <location>
        <begin position="15"/>
        <end position="65"/>
    </location>
</feature>
<evidence type="ECO:0000313" key="2">
    <source>
        <dbReference type="EMBL" id="REC70913.1"/>
    </source>
</evidence>
<dbReference type="InterPro" id="IPR053830">
    <property type="entry name" value="DUF6922"/>
</dbReference>
<accession>A0A3D9CYS7</accession>
<dbReference type="Proteomes" id="UP000256326">
    <property type="component" value="Unassembled WGS sequence"/>
</dbReference>
<dbReference type="EMBL" id="QNUG01000013">
    <property type="protein sequence ID" value="REC70913.1"/>
    <property type="molecule type" value="Genomic_DNA"/>
</dbReference>
<evidence type="ECO:0000259" key="1">
    <source>
        <dbReference type="Pfam" id="PF21956"/>
    </source>
</evidence>
<keyword evidence="3" id="KW-1185">Reference proteome</keyword>